<dbReference type="EMBL" id="JANLCJ010000291">
    <property type="protein sequence ID" value="MCS5736940.1"/>
    <property type="molecule type" value="Genomic_DNA"/>
</dbReference>
<comment type="caution">
    <text evidence="1">The sequence shown here is derived from an EMBL/GenBank/DDBJ whole genome shotgun (WGS) entry which is preliminary data.</text>
</comment>
<gene>
    <name evidence="1" type="ORF">N1032_24755</name>
</gene>
<organism evidence="1 2">
    <name type="scientific">Herbiconiux daphne</name>
    <dbReference type="NCBI Taxonomy" id="2970914"/>
    <lineage>
        <taxon>Bacteria</taxon>
        <taxon>Bacillati</taxon>
        <taxon>Actinomycetota</taxon>
        <taxon>Actinomycetes</taxon>
        <taxon>Micrococcales</taxon>
        <taxon>Microbacteriaceae</taxon>
        <taxon>Herbiconiux</taxon>
    </lineage>
</organism>
<keyword evidence="2" id="KW-1185">Reference proteome</keyword>
<proteinExistence type="predicted"/>
<evidence type="ECO:0000313" key="2">
    <source>
        <dbReference type="Proteomes" id="UP001165586"/>
    </source>
</evidence>
<reference evidence="1" key="1">
    <citation type="submission" date="2022-08" db="EMBL/GenBank/DDBJ databases">
        <authorList>
            <person name="Deng Y."/>
            <person name="Han X.-F."/>
            <person name="Zhang Y.-Q."/>
        </authorList>
    </citation>
    <scope>NUCLEOTIDE SEQUENCE</scope>
    <source>
        <strain evidence="1">CPCC 203386</strain>
    </source>
</reference>
<protein>
    <submittedName>
        <fullName evidence="1">Uncharacterized protein</fullName>
    </submittedName>
</protein>
<dbReference type="RefSeq" id="WP_259543177.1">
    <property type="nucleotide sequence ID" value="NZ_JANLCJ010000291.1"/>
</dbReference>
<accession>A0ABT2HAH0</accession>
<evidence type="ECO:0000313" key="1">
    <source>
        <dbReference type="EMBL" id="MCS5736940.1"/>
    </source>
</evidence>
<sequence length="93" mass="10090">MTQEANPVVPVATVDDFARLIADWHADGITQLEYVENVPGDVIVKAVIDGVERALTGTERQVFLAGVSVVRSIFEKLPFETILAQVGSDDAQH</sequence>
<name>A0ABT2HAH0_9MICO</name>
<dbReference type="Proteomes" id="UP001165586">
    <property type="component" value="Unassembled WGS sequence"/>
</dbReference>